<gene>
    <name evidence="1" type="ORF">Daura_46580</name>
</gene>
<name>A0A9Q9IGP9_9ACTN</name>
<dbReference type="OrthoDB" id="4464348at2"/>
<keyword evidence="2" id="KW-1185">Reference proteome</keyword>
<dbReference type="InterPro" id="IPR015947">
    <property type="entry name" value="PUA-like_sf"/>
</dbReference>
<dbReference type="KEGG" id="daur:Daura_46580"/>
<dbReference type="Proteomes" id="UP001058003">
    <property type="component" value="Chromosome"/>
</dbReference>
<dbReference type="AlphaFoldDB" id="A0A9Q9IGP9"/>
<evidence type="ECO:0000313" key="1">
    <source>
        <dbReference type="EMBL" id="UWZ53885.1"/>
    </source>
</evidence>
<evidence type="ECO:0000313" key="2">
    <source>
        <dbReference type="Proteomes" id="UP001058003"/>
    </source>
</evidence>
<evidence type="ECO:0008006" key="3">
    <source>
        <dbReference type="Google" id="ProtNLM"/>
    </source>
</evidence>
<protein>
    <recommendedName>
        <fullName evidence="3">EVE domain-containing protein</fullName>
    </recommendedName>
</protein>
<accession>A0A9Q9IGP9</accession>
<dbReference type="SUPFAM" id="SSF88697">
    <property type="entry name" value="PUA domain-like"/>
    <property type="match status" value="1"/>
</dbReference>
<reference evidence="1" key="1">
    <citation type="submission" date="2021-04" db="EMBL/GenBank/DDBJ databases">
        <title>Dactylosporangium aurantiacum NRRL B-8018 full assembly.</title>
        <authorList>
            <person name="Hartkoorn R.C."/>
            <person name="Beaudoing E."/>
            <person name="Hot D."/>
        </authorList>
    </citation>
    <scope>NUCLEOTIDE SEQUENCE</scope>
    <source>
        <strain evidence="1">NRRL B-8018</strain>
    </source>
</reference>
<sequence length="147" mass="16492">MDRVRTVSLDDLGAWLLKCNGTTSDVADVAARRDPVRRWCVQPSYRTELMRAGQPFLFWVSGERRVGPGIWAAGELTGPPVLDDGDHPKLRVPIELRWFDEGRRVPRDVLRADERLAGLEVLRLPRAANPSFVTSAQLTAIRGHLPD</sequence>
<dbReference type="EMBL" id="CP073767">
    <property type="protein sequence ID" value="UWZ53885.1"/>
    <property type="molecule type" value="Genomic_DNA"/>
</dbReference>
<organism evidence="1 2">
    <name type="scientific">Dactylosporangium aurantiacum</name>
    <dbReference type="NCBI Taxonomy" id="35754"/>
    <lineage>
        <taxon>Bacteria</taxon>
        <taxon>Bacillati</taxon>
        <taxon>Actinomycetota</taxon>
        <taxon>Actinomycetes</taxon>
        <taxon>Micromonosporales</taxon>
        <taxon>Micromonosporaceae</taxon>
        <taxon>Dactylosporangium</taxon>
    </lineage>
</organism>
<proteinExistence type="predicted"/>